<feature type="compositionally biased region" description="Polar residues" evidence="1">
    <location>
        <begin position="264"/>
        <end position="275"/>
    </location>
</feature>
<name>A0A1H6A9Q4_9ACTN</name>
<keyword evidence="2" id="KW-1133">Transmembrane helix</keyword>
<dbReference type="RefSeq" id="WP_103886054.1">
    <property type="nucleotide sequence ID" value="NZ_FNVU01000005.1"/>
</dbReference>
<dbReference type="EMBL" id="FNVU01000005">
    <property type="protein sequence ID" value="SEG44934.1"/>
    <property type="molecule type" value="Genomic_DNA"/>
</dbReference>
<proteinExistence type="predicted"/>
<sequence length="296" mass="30479">MHMTSAPHLLTEDRPDFEHVLDEALRIVVDGIDGGADEAGGDGRAGASRGSGGDGAAGSPLNIEQLRTIALAAAESIGARVAEEYDAYRQVRAESRDAARESAQARDNRAFSYAAMGVADSAGSGAGLFAVMAVLTPLLAGAAALIFLLIGYALQAVSPEPGIASPLRTAGWFFAAVAAAAIVLGGIGLLLTALRAGSTAVHDGPTSLPPEVAHAREVWRRALLDRGMLPFLDDVVAGRVAVPQPPAAPASGPRMPRLGYSRPDFSSPQDPQSTAPRFASPDFSSPDFGGPDHRPD</sequence>
<evidence type="ECO:0000313" key="3">
    <source>
        <dbReference type="EMBL" id="SEG44934.1"/>
    </source>
</evidence>
<reference evidence="3 4" key="1">
    <citation type="submission" date="2016-10" db="EMBL/GenBank/DDBJ databases">
        <authorList>
            <person name="de Groot N.N."/>
        </authorList>
    </citation>
    <scope>NUCLEOTIDE SEQUENCE [LARGE SCALE GENOMIC DNA]</scope>
    <source>
        <strain evidence="3 4">CGMCC 4.2023</strain>
    </source>
</reference>
<feature type="compositionally biased region" description="Gly residues" evidence="1">
    <location>
        <begin position="41"/>
        <end position="56"/>
    </location>
</feature>
<keyword evidence="2" id="KW-0812">Transmembrane</keyword>
<feature type="region of interest" description="Disordered" evidence="1">
    <location>
        <begin position="243"/>
        <end position="296"/>
    </location>
</feature>
<accession>A0A1H6A9Q4</accession>
<evidence type="ECO:0000256" key="2">
    <source>
        <dbReference type="SAM" id="Phobius"/>
    </source>
</evidence>
<evidence type="ECO:0000313" key="4">
    <source>
        <dbReference type="Proteomes" id="UP000236754"/>
    </source>
</evidence>
<evidence type="ECO:0000256" key="1">
    <source>
        <dbReference type="SAM" id="MobiDB-lite"/>
    </source>
</evidence>
<protein>
    <recommendedName>
        <fullName evidence="5">Transmembrane protein</fullName>
    </recommendedName>
</protein>
<evidence type="ECO:0008006" key="5">
    <source>
        <dbReference type="Google" id="ProtNLM"/>
    </source>
</evidence>
<organism evidence="3 4">
    <name type="scientific">Actinacidiphila yanglinensis</name>
    <dbReference type="NCBI Taxonomy" id="310779"/>
    <lineage>
        <taxon>Bacteria</taxon>
        <taxon>Bacillati</taxon>
        <taxon>Actinomycetota</taxon>
        <taxon>Actinomycetes</taxon>
        <taxon>Kitasatosporales</taxon>
        <taxon>Streptomycetaceae</taxon>
        <taxon>Actinacidiphila</taxon>
    </lineage>
</organism>
<dbReference type="Proteomes" id="UP000236754">
    <property type="component" value="Unassembled WGS sequence"/>
</dbReference>
<dbReference type="AlphaFoldDB" id="A0A1H6A9Q4"/>
<dbReference type="OrthoDB" id="3868051at2"/>
<gene>
    <name evidence="3" type="ORF">SAMN05216223_105239</name>
</gene>
<keyword evidence="4" id="KW-1185">Reference proteome</keyword>
<feature type="region of interest" description="Disordered" evidence="1">
    <location>
        <begin position="37"/>
        <end position="57"/>
    </location>
</feature>
<feature type="transmembrane region" description="Helical" evidence="2">
    <location>
        <begin position="126"/>
        <end position="152"/>
    </location>
</feature>
<keyword evidence="2" id="KW-0472">Membrane</keyword>
<feature type="transmembrane region" description="Helical" evidence="2">
    <location>
        <begin position="172"/>
        <end position="194"/>
    </location>
</feature>